<dbReference type="Proteomes" id="UP000319908">
    <property type="component" value="Unassembled WGS sequence"/>
</dbReference>
<dbReference type="SUPFAM" id="SSF53474">
    <property type="entry name" value="alpha/beta-Hydrolases"/>
    <property type="match status" value="1"/>
</dbReference>
<gene>
    <name evidence="4" type="ORF">Poly21_05590</name>
</gene>
<dbReference type="OrthoDB" id="9777090at2"/>
<protein>
    <submittedName>
        <fullName evidence="4">Alpha/beta hydrolase family protein</fullName>
    </submittedName>
</protein>
<name>A0A5C6C312_9BACT</name>
<dbReference type="Gene3D" id="3.40.50.1820">
    <property type="entry name" value="alpha/beta hydrolase"/>
    <property type="match status" value="1"/>
</dbReference>
<feature type="transmembrane region" description="Helical" evidence="2">
    <location>
        <begin position="26"/>
        <end position="45"/>
    </location>
</feature>
<keyword evidence="2" id="KW-0472">Membrane</keyword>
<accession>A0A5C6C312</accession>
<keyword evidence="2" id="KW-0812">Transmembrane</keyword>
<sequence>MDSENEPTEMQFQASRELRPTWKRQLPRLAILLAVSYAAICIALVCMETRLVFPGAYMEHRGPGEVTRFNSAHPIDGEVTSLAYHAEDGAKLLGRIAARQHPDRVILFLHGNGIRAADLDPWTRRLSDTANATVLTAEYRGFQQKGFTPTEASTIADAVSAIDALSNVTGVTAANITIYGRSIGGGIAAGLVAAMQERGDPPKSLILDRTFDSAMQVGADRYFWLPVRWLIRNPYDSSERLRNFRGNVVSSHGPPDQIVPMKNGRALFDSLTTAHKTWIEVPDLSHNDRMSDETLRQEFEALRTLEEQSSDVQALGPSANRPVPNEPVPNEPVPE</sequence>
<dbReference type="InterPro" id="IPR029058">
    <property type="entry name" value="AB_hydrolase_fold"/>
</dbReference>
<dbReference type="PANTHER" id="PTHR12277:SF79">
    <property type="entry name" value="XAA-PRO DIPEPTIDYL-PEPTIDASE-RELATED"/>
    <property type="match status" value="1"/>
</dbReference>
<evidence type="ECO:0000313" key="4">
    <source>
        <dbReference type="EMBL" id="TWU18397.1"/>
    </source>
</evidence>
<evidence type="ECO:0000256" key="2">
    <source>
        <dbReference type="SAM" id="Phobius"/>
    </source>
</evidence>
<dbReference type="PANTHER" id="PTHR12277">
    <property type="entry name" value="ALPHA/BETA HYDROLASE DOMAIN-CONTAINING PROTEIN"/>
    <property type="match status" value="1"/>
</dbReference>
<feature type="region of interest" description="Disordered" evidence="1">
    <location>
        <begin position="305"/>
        <end position="335"/>
    </location>
</feature>
<feature type="compositionally biased region" description="Pro residues" evidence="1">
    <location>
        <begin position="324"/>
        <end position="335"/>
    </location>
</feature>
<organism evidence="4 5">
    <name type="scientific">Allorhodopirellula heiligendammensis</name>
    <dbReference type="NCBI Taxonomy" id="2714739"/>
    <lineage>
        <taxon>Bacteria</taxon>
        <taxon>Pseudomonadati</taxon>
        <taxon>Planctomycetota</taxon>
        <taxon>Planctomycetia</taxon>
        <taxon>Pirellulales</taxon>
        <taxon>Pirellulaceae</taxon>
        <taxon>Allorhodopirellula</taxon>
    </lineage>
</organism>
<keyword evidence="4" id="KW-0378">Hydrolase</keyword>
<keyword evidence="5" id="KW-1185">Reference proteome</keyword>
<dbReference type="EMBL" id="SJPU01000001">
    <property type="protein sequence ID" value="TWU18397.1"/>
    <property type="molecule type" value="Genomic_DNA"/>
</dbReference>
<dbReference type="GO" id="GO:0016787">
    <property type="term" value="F:hydrolase activity"/>
    <property type="evidence" value="ECO:0007669"/>
    <property type="project" value="UniProtKB-KW"/>
</dbReference>
<feature type="domain" description="Alpha/beta hydrolase fold-3" evidence="3">
    <location>
        <begin position="107"/>
        <end position="206"/>
    </location>
</feature>
<dbReference type="InterPro" id="IPR013094">
    <property type="entry name" value="AB_hydrolase_3"/>
</dbReference>
<dbReference type="Pfam" id="PF07859">
    <property type="entry name" value="Abhydrolase_3"/>
    <property type="match status" value="1"/>
</dbReference>
<dbReference type="AlphaFoldDB" id="A0A5C6C312"/>
<proteinExistence type="predicted"/>
<comment type="caution">
    <text evidence="4">The sequence shown here is derived from an EMBL/GenBank/DDBJ whole genome shotgun (WGS) entry which is preliminary data.</text>
</comment>
<evidence type="ECO:0000313" key="5">
    <source>
        <dbReference type="Proteomes" id="UP000319908"/>
    </source>
</evidence>
<evidence type="ECO:0000259" key="3">
    <source>
        <dbReference type="Pfam" id="PF07859"/>
    </source>
</evidence>
<keyword evidence="2" id="KW-1133">Transmembrane helix</keyword>
<evidence type="ECO:0000256" key="1">
    <source>
        <dbReference type="SAM" id="MobiDB-lite"/>
    </source>
</evidence>
<reference evidence="4 5" key="1">
    <citation type="journal article" date="2020" name="Antonie Van Leeuwenhoek">
        <title>Rhodopirellula heiligendammensis sp. nov., Rhodopirellula pilleata sp. nov., and Rhodopirellula solitaria sp. nov. isolated from natural or artificial marine surfaces in Northern Germany and California, USA, and emended description of the genus Rhodopirellula.</title>
        <authorList>
            <person name="Kallscheuer N."/>
            <person name="Wiegand S."/>
            <person name="Jogler M."/>
            <person name="Boedeker C."/>
            <person name="Peeters S.H."/>
            <person name="Rast P."/>
            <person name="Heuer A."/>
            <person name="Jetten M.S.M."/>
            <person name="Rohde M."/>
            <person name="Jogler C."/>
        </authorList>
    </citation>
    <scope>NUCLEOTIDE SEQUENCE [LARGE SCALE GENOMIC DNA]</scope>
    <source>
        <strain evidence="4 5">Poly21</strain>
    </source>
</reference>